<evidence type="ECO:0000313" key="1">
    <source>
        <dbReference type="EMBL" id="RGK48374.1"/>
    </source>
</evidence>
<dbReference type="Proteomes" id="UP000260790">
    <property type="component" value="Unassembled WGS sequence"/>
</dbReference>
<evidence type="ECO:0000313" key="2">
    <source>
        <dbReference type="Proteomes" id="UP000260790"/>
    </source>
</evidence>
<reference evidence="1 2" key="1">
    <citation type="submission" date="2018-08" db="EMBL/GenBank/DDBJ databases">
        <title>A genome reference for cultivated species of the human gut microbiota.</title>
        <authorList>
            <person name="Zou Y."/>
            <person name="Xue W."/>
            <person name="Luo G."/>
        </authorList>
    </citation>
    <scope>NUCLEOTIDE SEQUENCE [LARGE SCALE GENOMIC DNA]</scope>
    <source>
        <strain evidence="1 2">TF10-9AT</strain>
    </source>
</reference>
<gene>
    <name evidence="1" type="ORF">DXD09_01180</name>
</gene>
<dbReference type="EMBL" id="QSQR01000001">
    <property type="protein sequence ID" value="RGK48374.1"/>
    <property type="molecule type" value="Genomic_DNA"/>
</dbReference>
<proteinExistence type="predicted"/>
<organism evidence="1 2">
    <name type="scientific">Ligilactobacillus ruminis</name>
    <dbReference type="NCBI Taxonomy" id="1623"/>
    <lineage>
        <taxon>Bacteria</taxon>
        <taxon>Bacillati</taxon>
        <taxon>Bacillota</taxon>
        <taxon>Bacilli</taxon>
        <taxon>Lactobacillales</taxon>
        <taxon>Lactobacillaceae</taxon>
        <taxon>Ligilactobacillus</taxon>
    </lineage>
</organism>
<name>A0A8B2Z1J0_9LACO</name>
<dbReference type="AlphaFoldDB" id="A0A8B2Z1J0"/>
<sequence length="80" mass="9014">MQLIANHPVFFVCMTPSMMEITKKRPSANSWCDDLVDTAFDQKSSKQRKLRTKSVASDVMCSAFHLIQKETGTFSQCLPA</sequence>
<comment type="caution">
    <text evidence="1">The sequence shown here is derived from an EMBL/GenBank/DDBJ whole genome shotgun (WGS) entry which is preliminary data.</text>
</comment>
<accession>A0A8B2Z1J0</accession>
<protein>
    <submittedName>
        <fullName evidence="1">Uncharacterized protein</fullName>
    </submittedName>
</protein>